<gene>
    <name evidence="1" type="ORF">ESB13_08790</name>
</gene>
<comment type="caution">
    <text evidence="1">The sequence shown here is derived from an EMBL/GenBank/DDBJ whole genome shotgun (WGS) entry which is preliminary data.</text>
</comment>
<dbReference type="Proteomes" id="UP000290545">
    <property type="component" value="Unassembled WGS sequence"/>
</dbReference>
<evidence type="ECO:0000313" key="1">
    <source>
        <dbReference type="EMBL" id="RXK86871.1"/>
    </source>
</evidence>
<name>A0A4Q1DBN5_9BACT</name>
<dbReference type="OrthoDB" id="1495066at2"/>
<evidence type="ECO:0000313" key="2">
    <source>
        <dbReference type="Proteomes" id="UP000290545"/>
    </source>
</evidence>
<organism evidence="1 2">
    <name type="scientific">Filimonas effusa</name>
    <dbReference type="NCBI Taxonomy" id="2508721"/>
    <lineage>
        <taxon>Bacteria</taxon>
        <taxon>Pseudomonadati</taxon>
        <taxon>Bacteroidota</taxon>
        <taxon>Chitinophagia</taxon>
        <taxon>Chitinophagales</taxon>
        <taxon>Chitinophagaceae</taxon>
        <taxon>Filimonas</taxon>
    </lineage>
</organism>
<dbReference type="RefSeq" id="WP_129002620.1">
    <property type="nucleotide sequence ID" value="NZ_SDHZ01000001.1"/>
</dbReference>
<dbReference type="AlphaFoldDB" id="A0A4Q1DBN5"/>
<dbReference type="EMBL" id="SDHZ01000001">
    <property type="protein sequence ID" value="RXK86871.1"/>
    <property type="molecule type" value="Genomic_DNA"/>
</dbReference>
<protein>
    <submittedName>
        <fullName evidence="1">Uncharacterized protein</fullName>
    </submittedName>
</protein>
<reference evidence="1 2" key="1">
    <citation type="submission" date="2019-01" db="EMBL/GenBank/DDBJ databases">
        <title>Filimonas sp. strain TTM-71.</title>
        <authorList>
            <person name="Chen W.-M."/>
        </authorList>
    </citation>
    <scope>NUCLEOTIDE SEQUENCE [LARGE SCALE GENOMIC DNA]</scope>
    <source>
        <strain evidence="1 2">TTM-71</strain>
    </source>
</reference>
<accession>A0A4Q1DBN5</accession>
<proteinExistence type="predicted"/>
<keyword evidence="2" id="KW-1185">Reference proteome</keyword>
<sequence>MIERLHAASTGLSILIREFPNNSRVDFSCGIIVRAIFLDYLIMLNAIVILAKNENDLISCEEEIKKYCLLMLSDSVNHTLKHFKSLEGNIPQNIMSNMYINLVNANPTCFEDYTGDGSQPVPKATGYKKPHDLYLTLLKEPGFEKYVSAYDVYTYYSKYDHFGGMNYSLSRMSNMKQFVFLNKAIKSFPTHLLFTTAILRTHFKSDTFLEATQSRIEDFISTIK</sequence>